<evidence type="ECO:0000259" key="10">
    <source>
        <dbReference type="PROSITE" id="PS50011"/>
    </source>
</evidence>
<dbReference type="Proteomes" id="UP000268535">
    <property type="component" value="Unassembled WGS sequence"/>
</dbReference>
<dbReference type="InterPro" id="IPR011009">
    <property type="entry name" value="Kinase-like_dom_sf"/>
</dbReference>
<dbReference type="InterPro" id="IPR050236">
    <property type="entry name" value="Ser_Thr_kinase_AGC"/>
</dbReference>
<feature type="compositionally biased region" description="Basic and acidic residues" evidence="9">
    <location>
        <begin position="1"/>
        <end position="12"/>
    </location>
</feature>
<dbReference type="Pfam" id="PF00069">
    <property type="entry name" value="Pkinase"/>
    <property type="match status" value="1"/>
</dbReference>
<keyword evidence="6" id="KW-0067">ATP-binding</keyword>
<evidence type="ECO:0000256" key="9">
    <source>
        <dbReference type="SAM" id="MobiDB-lite"/>
    </source>
</evidence>
<dbReference type="Gene3D" id="3.30.200.20">
    <property type="entry name" value="Phosphorylase Kinase, domain 1"/>
    <property type="match status" value="1"/>
</dbReference>
<dbReference type="GO" id="GO:0035556">
    <property type="term" value="P:intracellular signal transduction"/>
    <property type="evidence" value="ECO:0007669"/>
    <property type="project" value="TreeGrafter"/>
</dbReference>
<keyword evidence="4" id="KW-0547">Nucleotide-binding</keyword>
<keyword evidence="2" id="KW-0723">Serine/threonine-protein kinase</keyword>
<dbReference type="PROSITE" id="PS00108">
    <property type="entry name" value="PROTEIN_KINASE_ST"/>
    <property type="match status" value="1"/>
</dbReference>
<dbReference type="GO" id="GO:0005524">
    <property type="term" value="F:ATP binding"/>
    <property type="evidence" value="ECO:0007669"/>
    <property type="project" value="UniProtKB-KW"/>
</dbReference>
<evidence type="ECO:0000256" key="7">
    <source>
        <dbReference type="ARBA" id="ARBA00047899"/>
    </source>
</evidence>
<dbReference type="InterPro" id="IPR008271">
    <property type="entry name" value="Ser/Thr_kinase_AS"/>
</dbReference>
<evidence type="ECO:0000256" key="4">
    <source>
        <dbReference type="ARBA" id="ARBA00022741"/>
    </source>
</evidence>
<gene>
    <name evidence="11" type="ORF">CAUPRSCDRAFT_9332</name>
</gene>
<dbReference type="InterPro" id="IPR000719">
    <property type="entry name" value="Prot_kinase_dom"/>
</dbReference>
<evidence type="ECO:0000256" key="5">
    <source>
        <dbReference type="ARBA" id="ARBA00022777"/>
    </source>
</evidence>
<evidence type="ECO:0000256" key="8">
    <source>
        <dbReference type="ARBA" id="ARBA00048679"/>
    </source>
</evidence>
<organism evidence="11 12">
    <name type="scientific">Caulochytrium protostelioides</name>
    <dbReference type="NCBI Taxonomy" id="1555241"/>
    <lineage>
        <taxon>Eukaryota</taxon>
        <taxon>Fungi</taxon>
        <taxon>Fungi incertae sedis</taxon>
        <taxon>Chytridiomycota</taxon>
        <taxon>Chytridiomycota incertae sedis</taxon>
        <taxon>Chytridiomycetes</taxon>
        <taxon>Caulochytriales</taxon>
        <taxon>Caulochytriaceae</taxon>
        <taxon>Caulochytrium</taxon>
    </lineage>
</organism>
<dbReference type="GO" id="GO:0004674">
    <property type="term" value="F:protein serine/threonine kinase activity"/>
    <property type="evidence" value="ECO:0007669"/>
    <property type="project" value="UniProtKB-KW"/>
</dbReference>
<dbReference type="PANTHER" id="PTHR24356:SF163">
    <property type="entry name" value="3-PHOSPHOINOSITIDE-DEPENDENT PROTEIN KINASE 1-RELATED"/>
    <property type="match status" value="1"/>
</dbReference>
<accession>A0A4P9WSK2</accession>
<feature type="non-terminal residue" evidence="11">
    <location>
        <position position="144"/>
    </location>
</feature>
<evidence type="ECO:0000313" key="11">
    <source>
        <dbReference type="EMBL" id="RKO95173.1"/>
    </source>
</evidence>
<dbReference type="EMBL" id="ML012720">
    <property type="protein sequence ID" value="RKO95173.1"/>
    <property type="molecule type" value="Genomic_DNA"/>
</dbReference>
<dbReference type="AlphaFoldDB" id="A0A4P9WSK2"/>
<protein>
    <recommendedName>
        <fullName evidence="1">non-specific serine/threonine protein kinase</fullName>
        <ecNumber evidence="1">2.7.11.1</ecNumber>
    </recommendedName>
</protein>
<evidence type="ECO:0000256" key="2">
    <source>
        <dbReference type="ARBA" id="ARBA00022527"/>
    </source>
</evidence>
<proteinExistence type="predicted"/>
<dbReference type="PANTHER" id="PTHR24356">
    <property type="entry name" value="SERINE/THREONINE-PROTEIN KINASE"/>
    <property type="match status" value="1"/>
</dbReference>
<dbReference type="EC" id="2.7.11.1" evidence="1"/>
<comment type="catalytic activity">
    <reaction evidence="7">
        <text>L-threonyl-[protein] + ATP = O-phospho-L-threonyl-[protein] + ADP + H(+)</text>
        <dbReference type="Rhea" id="RHEA:46608"/>
        <dbReference type="Rhea" id="RHEA-COMP:11060"/>
        <dbReference type="Rhea" id="RHEA-COMP:11605"/>
        <dbReference type="ChEBI" id="CHEBI:15378"/>
        <dbReference type="ChEBI" id="CHEBI:30013"/>
        <dbReference type="ChEBI" id="CHEBI:30616"/>
        <dbReference type="ChEBI" id="CHEBI:61977"/>
        <dbReference type="ChEBI" id="CHEBI:456216"/>
        <dbReference type="EC" id="2.7.11.1"/>
    </reaction>
</comment>
<dbReference type="SMART" id="SM00220">
    <property type="entry name" value="S_TKc"/>
    <property type="match status" value="1"/>
</dbReference>
<evidence type="ECO:0000256" key="6">
    <source>
        <dbReference type="ARBA" id="ARBA00022840"/>
    </source>
</evidence>
<dbReference type="Gene3D" id="1.10.510.10">
    <property type="entry name" value="Transferase(Phosphotransferase) domain 1"/>
    <property type="match status" value="1"/>
</dbReference>
<name>A0A4P9WSK2_9FUNG</name>
<feature type="domain" description="Protein kinase" evidence="10">
    <location>
        <begin position="1"/>
        <end position="144"/>
    </location>
</feature>
<evidence type="ECO:0000256" key="3">
    <source>
        <dbReference type="ARBA" id="ARBA00022679"/>
    </source>
</evidence>
<evidence type="ECO:0000313" key="12">
    <source>
        <dbReference type="Proteomes" id="UP000268535"/>
    </source>
</evidence>
<evidence type="ECO:0000256" key="1">
    <source>
        <dbReference type="ARBA" id="ARBA00012513"/>
    </source>
</evidence>
<reference evidence="12" key="1">
    <citation type="journal article" date="2018" name="Nat. Microbiol.">
        <title>Leveraging single-cell genomics to expand the fungal tree of life.</title>
        <authorList>
            <person name="Ahrendt S.R."/>
            <person name="Quandt C.A."/>
            <person name="Ciobanu D."/>
            <person name="Clum A."/>
            <person name="Salamov A."/>
            <person name="Andreopoulos B."/>
            <person name="Cheng J.F."/>
            <person name="Woyke T."/>
            <person name="Pelin A."/>
            <person name="Henrissat B."/>
            <person name="Reynolds N.K."/>
            <person name="Benny G.L."/>
            <person name="Smith M.E."/>
            <person name="James T.Y."/>
            <person name="Grigoriev I.V."/>
        </authorList>
    </citation>
    <scope>NUCLEOTIDE SEQUENCE [LARGE SCALE GENOMIC DNA]</scope>
    <source>
        <strain evidence="12">ATCC 52028</strain>
    </source>
</reference>
<feature type="region of interest" description="Disordered" evidence="9">
    <location>
        <begin position="1"/>
        <end position="20"/>
    </location>
</feature>
<keyword evidence="3" id="KW-0808">Transferase</keyword>
<keyword evidence="5 11" id="KW-0418">Kinase</keyword>
<sequence length="144" mass="16899">MAQALKHGDRDPSTLSLHPGTSIPVRREFAIKILEKRHIIKQRKEKYAGVELAALLRLKHPLIVTLHFRFKDDERLYFVLEFAKNGDLLGWIRKLGSFDVPTARFYFAEILLATRYMHEQNVLHRDLKPENILIAEDFHIRVTD</sequence>
<dbReference type="SUPFAM" id="SSF56112">
    <property type="entry name" value="Protein kinase-like (PK-like)"/>
    <property type="match status" value="1"/>
</dbReference>
<comment type="catalytic activity">
    <reaction evidence="8">
        <text>L-seryl-[protein] + ATP = O-phospho-L-seryl-[protein] + ADP + H(+)</text>
        <dbReference type="Rhea" id="RHEA:17989"/>
        <dbReference type="Rhea" id="RHEA-COMP:9863"/>
        <dbReference type="Rhea" id="RHEA-COMP:11604"/>
        <dbReference type="ChEBI" id="CHEBI:15378"/>
        <dbReference type="ChEBI" id="CHEBI:29999"/>
        <dbReference type="ChEBI" id="CHEBI:30616"/>
        <dbReference type="ChEBI" id="CHEBI:83421"/>
        <dbReference type="ChEBI" id="CHEBI:456216"/>
        <dbReference type="EC" id="2.7.11.1"/>
    </reaction>
</comment>
<dbReference type="PROSITE" id="PS50011">
    <property type="entry name" value="PROTEIN_KINASE_DOM"/>
    <property type="match status" value="1"/>
</dbReference>